<keyword evidence="3" id="KW-1185">Reference proteome</keyword>
<accession>I0KXF1</accession>
<sequence length="130" mass="15088">MWPARDAGRRATTAVRPRRPRRPHPPARELHPLTAVYRSRHTLTGPLSPDRITTLDLPRTRLGRRGYEPEHVNALLHRLAHELHEQGRQLGLAPAENHRIKNALRTWQTHQTRLRYDRTHPPDLPGHPDA</sequence>
<dbReference type="STRING" id="1150864.MILUP08_41162"/>
<evidence type="ECO:0000256" key="1">
    <source>
        <dbReference type="SAM" id="MobiDB-lite"/>
    </source>
</evidence>
<organism evidence="2 3">
    <name type="scientific">Micromonospora lupini str. Lupac 08</name>
    <dbReference type="NCBI Taxonomy" id="1150864"/>
    <lineage>
        <taxon>Bacteria</taxon>
        <taxon>Bacillati</taxon>
        <taxon>Actinomycetota</taxon>
        <taxon>Actinomycetes</taxon>
        <taxon>Micromonosporales</taxon>
        <taxon>Micromonosporaceae</taxon>
        <taxon>Micromonospora</taxon>
    </lineage>
</organism>
<comment type="caution">
    <text evidence="2">The sequence shown here is derived from an EMBL/GenBank/DDBJ whole genome shotgun (WGS) entry which is preliminary data.</text>
</comment>
<evidence type="ECO:0000313" key="2">
    <source>
        <dbReference type="EMBL" id="CCH16248.1"/>
    </source>
</evidence>
<proteinExistence type="predicted"/>
<evidence type="ECO:0000313" key="3">
    <source>
        <dbReference type="Proteomes" id="UP000003448"/>
    </source>
</evidence>
<feature type="region of interest" description="Disordered" evidence="1">
    <location>
        <begin position="1"/>
        <end position="29"/>
    </location>
</feature>
<reference evidence="3" key="1">
    <citation type="journal article" date="2012" name="J. Bacteriol.">
        <title>Genome Sequence of Micromonospora lupini Lupac 08, Isolated from Root Nodules of Lupinus angustifolius.</title>
        <authorList>
            <person name="Alonso-Vega P."/>
            <person name="Normand P."/>
            <person name="Bacigalupe R."/>
            <person name="Pujic P."/>
            <person name="Lajus A."/>
            <person name="Vallenet D."/>
            <person name="Carro L."/>
            <person name="Coll P."/>
            <person name="Trujillo M.E."/>
        </authorList>
    </citation>
    <scope>NUCLEOTIDE SEQUENCE [LARGE SCALE GENOMIC DNA]</scope>
    <source>
        <strain evidence="3">Lupac 08</strain>
    </source>
</reference>
<dbReference type="Proteomes" id="UP000003448">
    <property type="component" value="Unassembled WGS sequence"/>
</dbReference>
<feature type="region of interest" description="Disordered" evidence="1">
    <location>
        <begin position="111"/>
        <end position="130"/>
    </location>
</feature>
<feature type="compositionally biased region" description="Basic and acidic residues" evidence="1">
    <location>
        <begin position="114"/>
        <end position="130"/>
    </location>
</feature>
<dbReference type="EMBL" id="CAIE01000013">
    <property type="protein sequence ID" value="CCH16248.1"/>
    <property type="molecule type" value="Genomic_DNA"/>
</dbReference>
<gene>
    <name evidence="2" type="ORF">MILUP08_41162</name>
</gene>
<dbReference type="eggNOG" id="COG3599">
    <property type="taxonomic scope" value="Bacteria"/>
</dbReference>
<dbReference type="AlphaFoldDB" id="I0KXF1"/>
<name>I0KXF1_9ACTN</name>
<evidence type="ECO:0008006" key="4">
    <source>
        <dbReference type="Google" id="ProtNLM"/>
    </source>
</evidence>
<protein>
    <recommendedName>
        <fullName evidence="4">DivIVA domain-containing protein</fullName>
    </recommendedName>
</protein>
<feature type="compositionally biased region" description="Basic residues" evidence="1">
    <location>
        <begin position="16"/>
        <end position="25"/>
    </location>
</feature>